<organism evidence="1 2">
    <name type="scientific">Entamoeba invadens IP1</name>
    <dbReference type="NCBI Taxonomy" id="370355"/>
    <lineage>
        <taxon>Eukaryota</taxon>
        <taxon>Amoebozoa</taxon>
        <taxon>Evosea</taxon>
        <taxon>Archamoebae</taxon>
        <taxon>Mastigamoebida</taxon>
        <taxon>Entamoebidae</taxon>
        <taxon>Entamoeba</taxon>
    </lineage>
</organism>
<dbReference type="OMA" id="FCLCDIC"/>
<dbReference type="AlphaFoldDB" id="A0A0A1U639"/>
<gene>
    <name evidence="1" type="ORF">EIN_425170</name>
</gene>
<evidence type="ECO:0000313" key="2">
    <source>
        <dbReference type="Proteomes" id="UP000014680"/>
    </source>
</evidence>
<protein>
    <submittedName>
        <fullName evidence="1">Uncharacterized protein</fullName>
    </submittedName>
</protein>
<dbReference type="EMBL" id="KB206573">
    <property type="protein sequence ID" value="ELP89795.1"/>
    <property type="molecule type" value="Genomic_DNA"/>
</dbReference>
<reference evidence="1 2" key="1">
    <citation type="submission" date="2012-10" db="EMBL/GenBank/DDBJ databases">
        <authorList>
            <person name="Zafar N."/>
            <person name="Inman J."/>
            <person name="Hall N."/>
            <person name="Lorenzi H."/>
            <person name="Caler E."/>
        </authorList>
    </citation>
    <scope>NUCLEOTIDE SEQUENCE [LARGE SCALE GENOMIC DNA]</scope>
    <source>
        <strain evidence="1 2">IP1</strain>
    </source>
</reference>
<keyword evidence="2" id="KW-1185">Reference proteome</keyword>
<dbReference type="Gene3D" id="3.80.10.10">
    <property type="entry name" value="Ribonuclease Inhibitor"/>
    <property type="match status" value="2"/>
</dbReference>
<dbReference type="SUPFAM" id="SSF52047">
    <property type="entry name" value="RNI-like"/>
    <property type="match status" value="1"/>
</dbReference>
<name>A0A0A1U639_ENTIV</name>
<dbReference type="GeneID" id="14888733"/>
<accession>A0A0A1U639</accession>
<dbReference type="RefSeq" id="XP_004256566.1">
    <property type="nucleotide sequence ID" value="XM_004256518.1"/>
</dbReference>
<sequence length="546" mass="61004">MILEPIHIKTVFKYLPPNCYIFFLAINKKYCDASIEQPSAYLIGRQTLKVPTIAELTIFGPIDFDYLPTTIDSLVLKGSYPSQVIVKLLQKYSFKTLKLEGIECNTMGEFKHIHQLLGTQTKLVDLKYVCPPTDPSLINLTSLQNLTKLHVRLIPRMIPIIKKFQGLKNLILDFGAQSIAKITEDNNNTNPFNSLSVLLSLTSLKIIADSIKQLSSLNDLTSLKSLKVLDLLDVNISSAPKLVFLTTLRNLKKVLLRCKSALKAPLVLADYLKMPAIFEIEIAAFHHDFEASKSFEPIEKCQRKAVGTIQSVEFSRNTSQFEKIIPLISARFSFDNLSATSCPNFTMKALESVDLRSLRGLTLVQCLKIKDISFLKNCDILTSLEVSKINLEIGEAERNIPLGVLSVGQIKEFDVSCLTQLTGLYSLSLKEIPTLKNVDKMTQLMKISVDNCKDFCLIDLKDAPNLMEVSLKKVSASNSTVFASSLKSLTRIDLEEIEECKWGNNELFGIAGCANLKALVIKNVNSFDDNVRKTLSEELPNLKIIS</sequence>
<dbReference type="VEuPathDB" id="AmoebaDB:EIN_425170"/>
<dbReference type="SUPFAM" id="SSF52058">
    <property type="entry name" value="L domain-like"/>
    <property type="match status" value="1"/>
</dbReference>
<proteinExistence type="predicted"/>
<dbReference type="Proteomes" id="UP000014680">
    <property type="component" value="Unassembled WGS sequence"/>
</dbReference>
<evidence type="ECO:0000313" key="1">
    <source>
        <dbReference type="EMBL" id="ELP89795.1"/>
    </source>
</evidence>
<dbReference type="KEGG" id="eiv:EIN_425170"/>
<dbReference type="InterPro" id="IPR032675">
    <property type="entry name" value="LRR_dom_sf"/>
</dbReference>
<dbReference type="OrthoDB" id="29362at2759"/>